<dbReference type="STRING" id="1943.AQJ64_43340"/>
<evidence type="ECO:0000256" key="1">
    <source>
        <dbReference type="ARBA" id="ARBA00007749"/>
    </source>
</evidence>
<gene>
    <name evidence="7" type="ORF">AQJ64_43340</name>
</gene>
<evidence type="ECO:0000256" key="2">
    <source>
        <dbReference type="ARBA" id="ARBA00022723"/>
    </source>
</evidence>
<name>A0A101SJ53_9ACTN</name>
<organism evidence="7 8">
    <name type="scientific">Streptomyces griseoruber</name>
    <dbReference type="NCBI Taxonomy" id="1943"/>
    <lineage>
        <taxon>Bacteria</taxon>
        <taxon>Bacillati</taxon>
        <taxon>Actinomycetota</taxon>
        <taxon>Actinomycetes</taxon>
        <taxon>Kitasatosporales</taxon>
        <taxon>Streptomycetaceae</taxon>
        <taxon>Streptomyces</taxon>
    </lineage>
</organism>
<dbReference type="PANTHER" id="PTHR42978:SF3">
    <property type="entry name" value="BLR3078 PROTEIN"/>
    <property type="match status" value="1"/>
</dbReference>
<evidence type="ECO:0000259" key="6">
    <source>
        <dbReference type="SMART" id="SM00849"/>
    </source>
</evidence>
<dbReference type="Pfam" id="PF00753">
    <property type="entry name" value="Lactamase_B"/>
    <property type="match status" value="1"/>
</dbReference>
<dbReference type="Gene3D" id="3.60.15.10">
    <property type="entry name" value="Ribonuclease Z/Hydroxyacylglutathione hydrolase-like"/>
    <property type="match status" value="1"/>
</dbReference>
<sequence length="320" mass="35330">MKKRFIVAAAAAVPVARLARSFASSPLTAPPPLPDSIPIPEAKPPADLDVVAVPTGVNKRVAAYGYRGGSFFEKRDFNMGAVLIRHPSGDLLVDTGFGRGIDQQMTTMPPLFQRMTKYEVWKPARDQLESAGYDFGRLAGILLTHAHWDHVSGLPDFPEVPVLVTEREKAAFDREGLHGYLGAPFSARGIPWRVIRFESGPYLGFPRSHDVHGDGSIVCVPAPGHTPGSIIVFVTLAHHVRYALVGDLVWQREGLTRLEERPWLVRKFADLDADGNRRNLLRMASVLQRIPDMIVVPAHDQRAFAEMTTLPNVITKGRIL</sequence>
<reference evidence="7 8" key="1">
    <citation type="submission" date="2015-10" db="EMBL/GenBank/DDBJ databases">
        <title>Draft genome sequence of Streptomyces griseoruber DSM 40281, type strain for the species Streptomyces griseoruber.</title>
        <authorList>
            <person name="Ruckert C."/>
            <person name="Winkler A."/>
            <person name="Kalinowski J."/>
            <person name="Kampfer P."/>
            <person name="Glaeser S."/>
        </authorList>
    </citation>
    <scope>NUCLEOTIDE SEQUENCE [LARGE SCALE GENOMIC DNA]</scope>
    <source>
        <strain evidence="7 8">DSM 40281</strain>
    </source>
</reference>
<dbReference type="SUPFAM" id="SSF56281">
    <property type="entry name" value="Metallo-hydrolase/oxidoreductase"/>
    <property type="match status" value="1"/>
</dbReference>
<evidence type="ECO:0000256" key="4">
    <source>
        <dbReference type="ARBA" id="ARBA00022833"/>
    </source>
</evidence>
<feature type="domain" description="Metallo-beta-lactamase" evidence="6">
    <location>
        <begin position="78"/>
        <end position="299"/>
    </location>
</feature>
<dbReference type="GO" id="GO:0016787">
    <property type="term" value="F:hydrolase activity"/>
    <property type="evidence" value="ECO:0007669"/>
    <property type="project" value="UniProtKB-KW"/>
</dbReference>
<dbReference type="Proteomes" id="UP000052982">
    <property type="component" value="Unassembled WGS sequence"/>
</dbReference>
<keyword evidence="4" id="KW-0862">Zinc</keyword>
<dbReference type="RefSeq" id="WP_055631987.1">
    <property type="nucleotide sequence ID" value="NZ_KQ948793.1"/>
</dbReference>
<dbReference type="PANTHER" id="PTHR42978">
    <property type="entry name" value="QUORUM-QUENCHING LACTONASE YTNP-RELATED-RELATED"/>
    <property type="match status" value="1"/>
</dbReference>
<evidence type="ECO:0000256" key="3">
    <source>
        <dbReference type="ARBA" id="ARBA00022801"/>
    </source>
</evidence>
<dbReference type="SMART" id="SM00849">
    <property type="entry name" value="Lactamase_B"/>
    <property type="match status" value="1"/>
</dbReference>
<dbReference type="CDD" id="cd07730">
    <property type="entry name" value="metallo-hydrolase-like_MBL-fold"/>
    <property type="match status" value="1"/>
</dbReference>
<keyword evidence="8" id="KW-1185">Reference proteome</keyword>
<evidence type="ECO:0000313" key="8">
    <source>
        <dbReference type="Proteomes" id="UP000052982"/>
    </source>
</evidence>
<dbReference type="InterPro" id="IPR051013">
    <property type="entry name" value="MBL_superfamily_lactonases"/>
</dbReference>
<keyword evidence="2" id="KW-0479">Metal-binding</keyword>
<keyword evidence="5" id="KW-0732">Signal</keyword>
<accession>A0A101SJ53</accession>
<dbReference type="InterPro" id="IPR036866">
    <property type="entry name" value="RibonucZ/Hydroxyglut_hydro"/>
</dbReference>
<dbReference type="AlphaFoldDB" id="A0A101SJ53"/>
<dbReference type="EMBL" id="LMWW01000088">
    <property type="protein sequence ID" value="KUN75200.1"/>
    <property type="molecule type" value="Genomic_DNA"/>
</dbReference>
<dbReference type="GO" id="GO:0046872">
    <property type="term" value="F:metal ion binding"/>
    <property type="evidence" value="ECO:0007669"/>
    <property type="project" value="UniProtKB-KW"/>
</dbReference>
<feature type="signal peptide" evidence="5">
    <location>
        <begin position="1"/>
        <end position="19"/>
    </location>
</feature>
<evidence type="ECO:0000313" key="7">
    <source>
        <dbReference type="EMBL" id="KUN75200.1"/>
    </source>
</evidence>
<comment type="similarity">
    <text evidence="1">Belongs to the metallo-beta-lactamase superfamily.</text>
</comment>
<keyword evidence="3" id="KW-0378">Hydrolase</keyword>
<dbReference type="InterPro" id="IPR001279">
    <property type="entry name" value="Metallo-B-lactamas"/>
</dbReference>
<feature type="chain" id="PRO_5039474715" description="Metallo-beta-lactamase domain-containing protein" evidence="5">
    <location>
        <begin position="20"/>
        <end position="320"/>
    </location>
</feature>
<protein>
    <recommendedName>
        <fullName evidence="6">Metallo-beta-lactamase domain-containing protein</fullName>
    </recommendedName>
</protein>
<evidence type="ECO:0000256" key="5">
    <source>
        <dbReference type="SAM" id="SignalP"/>
    </source>
</evidence>
<comment type="caution">
    <text evidence="7">The sequence shown here is derived from an EMBL/GenBank/DDBJ whole genome shotgun (WGS) entry which is preliminary data.</text>
</comment>
<proteinExistence type="inferred from homology"/>